<dbReference type="CDD" id="cd04369">
    <property type="entry name" value="Bromodomain"/>
    <property type="match status" value="2"/>
</dbReference>
<dbReference type="GeneID" id="20341271"/>
<sequence>MENKRKAAPAQPAGAGDGDDRASKRRKGPAGNSEYDLFQGESPESTTHYGQQFLFQIRRTSDKTGRLVATYFEKLLPREGNEDYYAKTRMPLSLETIEQRLANKEFSSMSELESYFKRMVSNAKDFYDRGSQVYDDAERVRKALSNYMVKTNPAYKLNPSYSAVPVPIPDNYQHVDNLATPAKPTPRKPSNSKPTEPAGQSDDAEADAQDEDEEADEDGEGEEEGEESDDGDADGDSEAEVVTTKRRGPGRPPKKPDVEYEGVPYKGLTFQQAQEKVVEELLRKKEQEEDDFAHFEPFLNLPPRQLKDYYQVIKEPICLKKLHKLVRGIHSRRDKGGKSDFKSWAAFEEKASLLWENAYYYNEDGSEIWQLAKELEDFFRAQLQEAKAVVVEPPAPKSIKLKLAGKETPALPKKITIHVAPGNSNSVGSPGPATAQSAGSLGSDGGVNVAGAARGTPNGVNGTPPIVVEQAERGASSAGTSFSVPPPTISTAAGVAASAYPPAVAIPPGAPHAPSGHVPLGTPNGQAPAVAGQDTPNAPPQQQNTLGASLAKLYDIKCRHPGRGVADALISNLVIRTHPGARNVESRFEFCLPAHPKLTQRSVSVNIPVSSWNVQILPTISPQLLDGRRPYKVYAIVNGRVLPRVIPPPLPNGQVEKSQMLFDAQLQHGVNKISLQMVAAAPKDATLPDGVDAEFEMITVLANLVRQ</sequence>
<dbReference type="EnsemblFungi" id="EJT80819">
    <property type="protein sequence ID" value="EJT80819"/>
    <property type="gene ID" value="GGTG_00813"/>
</dbReference>
<feature type="compositionally biased region" description="Polar residues" evidence="9">
    <location>
        <begin position="534"/>
        <end position="543"/>
    </location>
</feature>
<evidence type="ECO:0000313" key="13">
    <source>
        <dbReference type="Proteomes" id="UP000006039"/>
    </source>
</evidence>
<dbReference type="GO" id="GO:0006368">
    <property type="term" value="P:transcription elongation by RNA polymerase II"/>
    <property type="evidence" value="ECO:0007669"/>
    <property type="project" value="TreeGrafter"/>
</dbReference>
<keyword evidence="7" id="KW-0539">Nucleus</keyword>
<keyword evidence="4" id="KW-0805">Transcription regulation</keyword>
<feature type="region of interest" description="Disordered" evidence="9">
    <location>
        <begin position="421"/>
        <end position="465"/>
    </location>
</feature>
<dbReference type="Proteomes" id="UP000006039">
    <property type="component" value="Unassembled WGS sequence"/>
</dbReference>
<dbReference type="InterPro" id="IPR037382">
    <property type="entry name" value="Rsc/polybromo"/>
</dbReference>
<feature type="domain" description="Bromo" evidence="10">
    <location>
        <begin position="287"/>
        <end position="369"/>
    </location>
</feature>
<keyword evidence="3" id="KW-0156">Chromatin regulator</keyword>
<evidence type="ECO:0000256" key="6">
    <source>
        <dbReference type="ARBA" id="ARBA00023163"/>
    </source>
</evidence>
<dbReference type="HOGENOM" id="CLU_012767_0_0_1"/>
<dbReference type="PANTHER" id="PTHR16062">
    <property type="entry name" value="SWI/SNF-RELATED"/>
    <property type="match status" value="1"/>
</dbReference>
<dbReference type="InterPro" id="IPR036427">
    <property type="entry name" value="Bromodomain-like_sf"/>
</dbReference>
<reference evidence="12" key="4">
    <citation type="journal article" date="2015" name="G3 (Bethesda)">
        <title>Genome sequences of three phytopathogenic species of the Magnaporthaceae family of fungi.</title>
        <authorList>
            <person name="Okagaki L.H."/>
            <person name="Nunes C.C."/>
            <person name="Sailsbery J."/>
            <person name="Clay B."/>
            <person name="Brown D."/>
            <person name="John T."/>
            <person name="Oh Y."/>
            <person name="Young N."/>
            <person name="Fitzgerald M."/>
            <person name="Haas B.J."/>
            <person name="Zeng Q."/>
            <person name="Young S."/>
            <person name="Adiconis X."/>
            <person name="Fan L."/>
            <person name="Levin J.Z."/>
            <person name="Mitchell T.K."/>
            <person name="Okubara P.A."/>
            <person name="Farman M.L."/>
            <person name="Kohn L.M."/>
            <person name="Birren B."/>
            <person name="Ma L.-J."/>
            <person name="Dean R.A."/>
        </authorList>
    </citation>
    <scope>NUCLEOTIDE SEQUENCE</scope>
    <source>
        <strain evidence="12">R3-111a-1</strain>
    </source>
</reference>
<feature type="compositionally biased region" description="Polar residues" evidence="9">
    <location>
        <begin position="422"/>
        <end position="440"/>
    </location>
</feature>
<dbReference type="STRING" id="644352.J3NHS6"/>
<dbReference type="EMBL" id="GL385395">
    <property type="protein sequence ID" value="EJT80819.1"/>
    <property type="molecule type" value="Genomic_DNA"/>
</dbReference>
<reference evidence="11" key="2">
    <citation type="submission" date="2010-07" db="EMBL/GenBank/DDBJ databases">
        <authorList>
            <consortium name="The Broad Institute Genome Sequencing Platform"/>
            <consortium name="Broad Institute Genome Sequencing Center for Infectious Disease"/>
            <person name="Ma L.-J."/>
            <person name="Dead R."/>
            <person name="Young S."/>
            <person name="Zeng Q."/>
            <person name="Koehrsen M."/>
            <person name="Alvarado L."/>
            <person name="Berlin A."/>
            <person name="Chapman S.B."/>
            <person name="Chen Z."/>
            <person name="Freedman E."/>
            <person name="Gellesch M."/>
            <person name="Goldberg J."/>
            <person name="Griggs A."/>
            <person name="Gujja S."/>
            <person name="Heilman E.R."/>
            <person name="Heiman D."/>
            <person name="Hepburn T."/>
            <person name="Howarth C."/>
            <person name="Jen D."/>
            <person name="Larson L."/>
            <person name="Mehta T."/>
            <person name="Neiman D."/>
            <person name="Pearson M."/>
            <person name="Roberts A."/>
            <person name="Saif S."/>
            <person name="Shea T."/>
            <person name="Shenoy N."/>
            <person name="Sisk P."/>
            <person name="Stolte C."/>
            <person name="Sykes S."/>
            <person name="Walk T."/>
            <person name="White J."/>
            <person name="Yandava C."/>
            <person name="Haas B."/>
            <person name="Nusbaum C."/>
            <person name="Birren B."/>
        </authorList>
    </citation>
    <scope>NUCLEOTIDE SEQUENCE</scope>
    <source>
        <strain evidence="11">R3-111a-1</strain>
    </source>
</reference>
<protein>
    <recommendedName>
        <fullName evidence="10">Bromo domain-containing protein</fullName>
    </recommendedName>
</protein>
<dbReference type="InterPro" id="IPR001487">
    <property type="entry name" value="Bromodomain"/>
</dbReference>
<dbReference type="Pfam" id="PF00439">
    <property type="entry name" value="Bromodomain"/>
    <property type="match status" value="2"/>
</dbReference>
<dbReference type="VEuPathDB" id="FungiDB:GGTG_00813"/>
<evidence type="ECO:0000313" key="12">
    <source>
        <dbReference type="EnsemblFungi" id="EJT80819"/>
    </source>
</evidence>
<feature type="domain" description="Bromo" evidence="10">
    <location>
        <begin position="64"/>
        <end position="134"/>
    </location>
</feature>
<reference evidence="12" key="5">
    <citation type="submission" date="2018-04" db="UniProtKB">
        <authorList>
            <consortium name="EnsemblFungi"/>
        </authorList>
    </citation>
    <scope>IDENTIFICATION</scope>
    <source>
        <strain evidence="12">R3-111a-1</strain>
    </source>
</reference>
<feature type="region of interest" description="Disordered" evidence="9">
    <location>
        <begin position="508"/>
        <end position="543"/>
    </location>
</feature>
<keyword evidence="5 8" id="KW-0103">Bromodomain</keyword>
<organism evidence="11">
    <name type="scientific">Gaeumannomyces tritici (strain R3-111a-1)</name>
    <name type="common">Wheat and barley take-all root rot fungus</name>
    <name type="synonym">Gaeumannomyces graminis var. tritici</name>
    <dbReference type="NCBI Taxonomy" id="644352"/>
    <lineage>
        <taxon>Eukaryota</taxon>
        <taxon>Fungi</taxon>
        <taxon>Dikarya</taxon>
        <taxon>Ascomycota</taxon>
        <taxon>Pezizomycotina</taxon>
        <taxon>Sordariomycetes</taxon>
        <taxon>Sordariomycetidae</taxon>
        <taxon>Magnaporthales</taxon>
        <taxon>Magnaporthaceae</taxon>
        <taxon>Gaeumannomyces</taxon>
    </lineage>
</organism>
<evidence type="ECO:0000256" key="9">
    <source>
        <dbReference type="SAM" id="MobiDB-lite"/>
    </source>
</evidence>
<dbReference type="Gene3D" id="1.20.920.10">
    <property type="entry name" value="Bromodomain-like"/>
    <property type="match status" value="2"/>
</dbReference>
<feature type="region of interest" description="Disordered" evidence="9">
    <location>
        <begin position="1"/>
        <end position="45"/>
    </location>
</feature>
<feature type="compositionally biased region" description="Acidic residues" evidence="9">
    <location>
        <begin position="202"/>
        <end position="239"/>
    </location>
</feature>
<reference evidence="11" key="3">
    <citation type="submission" date="2010-09" db="EMBL/GenBank/DDBJ databases">
        <title>Annotation of Gaeumannomyces graminis var. tritici R3-111a-1.</title>
        <authorList>
            <consortium name="The Broad Institute Genome Sequencing Platform"/>
            <person name="Ma L.-J."/>
            <person name="Dead R."/>
            <person name="Young S.K."/>
            <person name="Zeng Q."/>
            <person name="Gargeya S."/>
            <person name="Fitzgerald M."/>
            <person name="Haas B."/>
            <person name="Abouelleil A."/>
            <person name="Alvarado L."/>
            <person name="Arachchi H.M."/>
            <person name="Berlin A."/>
            <person name="Brown A."/>
            <person name="Chapman S.B."/>
            <person name="Chen Z."/>
            <person name="Dunbar C."/>
            <person name="Freedman E."/>
            <person name="Gearin G."/>
            <person name="Gellesch M."/>
            <person name="Goldberg J."/>
            <person name="Griggs A."/>
            <person name="Gujja S."/>
            <person name="Heiman D."/>
            <person name="Howarth C."/>
            <person name="Larson L."/>
            <person name="Lui A."/>
            <person name="MacDonald P.J.P."/>
            <person name="Mehta T."/>
            <person name="Montmayeur A."/>
            <person name="Murphy C."/>
            <person name="Neiman D."/>
            <person name="Pearson M."/>
            <person name="Priest M."/>
            <person name="Roberts A."/>
            <person name="Saif S."/>
            <person name="Shea T."/>
            <person name="Shenoy N."/>
            <person name="Sisk P."/>
            <person name="Stolte C."/>
            <person name="Sykes S."/>
            <person name="Yandava C."/>
            <person name="Wortman J."/>
            <person name="Nusbaum C."/>
            <person name="Birren B."/>
        </authorList>
    </citation>
    <scope>NUCLEOTIDE SEQUENCE</scope>
    <source>
        <strain evidence="11">R3-111a-1</strain>
    </source>
</reference>
<dbReference type="GO" id="GO:0003682">
    <property type="term" value="F:chromatin binding"/>
    <property type="evidence" value="ECO:0007669"/>
    <property type="project" value="TreeGrafter"/>
</dbReference>
<dbReference type="PROSITE" id="PS50014">
    <property type="entry name" value="BROMODOMAIN_2"/>
    <property type="match status" value="2"/>
</dbReference>
<evidence type="ECO:0000256" key="7">
    <source>
        <dbReference type="ARBA" id="ARBA00023242"/>
    </source>
</evidence>
<evidence type="ECO:0000256" key="5">
    <source>
        <dbReference type="ARBA" id="ARBA00023117"/>
    </source>
</evidence>
<reference evidence="13" key="1">
    <citation type="submission" date="2010-07" db="EMBL/GenBank/DDBJ databases">
        <title>The genome sequence of Gaeumannomyces graminis var. tritici strain R3-111a-1.</title>
        <authorList>
            <consortium name="The Broad Institute Genome Sequencing Platform"/>
            <person name="Ma L.-J."/>
            <person name="Dead R."/>
            <person name="Young S."/>
            <person name="Zeng Q."/>
            <person name="Koehrsen M."/>
            <person name="Alvarado L."/>
            <person name="Berlin A."/>
            <person name="Chapman S.B."/>
            <person name="Chen Z."/>
            <person name="Freedman E."/>
            <person name="Gellesch M."/>
            <person name="Goldberg J."/>
            <person name="Griggs A."/>
            <person name="Gujja S."/>
            <person name="Heilman E.R."/>
            <person name="Heiman D."/>
            <person name="Hepburn T."/>
            <person name="Howarth C."/>
            <person name="Jen D."/>
            <person name="Larson L."/>
            <person name="Mehta T."/>
            <person name="Neiman D."/>
            <person name="Pearson M."/>
            <person name="Roberts A."/>
            <person name="Saif S."/>
            <person name="Shea T."/>
            <person name="Shenoy N."/>
            <person name="Sisk P."/>
            <person name="Stolte C."/>
            <person name="Sykes S."/>
            <person name="Walk T."/>
            <person name="White J."/>
            <person name="Yandava C."/>
            <person name="Haas B."/>
            <person name="Nusbaum C."/>
            <person name="Birren B."/>
        </authorList>
    </citation>
    <scope>NUCLEOTIDE SEQUENCE [LARGE SCALE GENOMIC DNA]</scope>
    <source>
        <strain evidence="13">R3-111a-1</strain>
    </source>
</reference>
<evidence type="ECO:0000259" key="10">
    <source>
        <dbReference type="PROSITE" id="PS50014"/>
    </source>
</evidence>
<keyword evidence="6" id="KW-0804">Transcription</keyword>
<dbReference type="SUPFAM" id="SSF47370">
    <property type="entry name" value="Bromodomain"/>
    <property type="match status" value="2"/>
</dbReference>
<evidence type="ECO:0000256" key="8">
    <source>
        <dbReference type="PROSITE-ProRule" id="PRU00035"/>
    </source>
</evidence>
<dbReference type="OrthoDB" id="6017at2759"/>
<evidence type="ECO:0000313" key="11">
    <source>
        <dbReference type="EMBL" id="EJT80819.1"/>
    </source>
</evidence>
<comment type="subcellular location">
    <subcellularLocation>
        <location evidence="1">Nucleus</location>
    </subcellularLocation>
</comment>
<dbReference type="SMART" id="SM00297">
    <property type="entry name" value="BROMO"/>
    <property type="match status" value="2"/>
</dbReference>
<dbReference type="Pfam" id="PF22994">
    <property type="entry name" value="RSC4_Ig_like"/>
    <property type="match status" value="1"/>
</dbReference>
<dbReference type="PANTHER" id="PTHR16062:SF19">
    <property type="entry name" value="PROTEIN POLYBROMO-1"/>
    <property type="match status" value="1"/>
</dbReference>
<dbReference type="FunFam" id="1.20.920.10:FF:000083">
    <property type="entry name" value="WGS project CABT00000000 data, contig 2.8"/>
    <property type="match status" value="1"/>
</dbReference>
<evidence type="ECO:0000256" key="1">
    <source>
        <dbReference type="ARBA" id="ARBA00004123"/>
    </source>
</evidence>
<name>J3NHS6_GAET3</name>
<dbReference type="GO" id="GO:0016586">
    <property type="term" value="C:RSC-type complex"/>
    <property type="evidence" value="ECO:0007669"/>
    <property type="project" value="InterPro"/>
</dbReference>
<keyword evidence="2" id="KW-0677">Repeat</keyword>
<keyword evidence="13" id="KW-1185">Reference proteome</keyword>
<gene>
    <name evidence="12" type="primary">20341271</name>
    <name evidence="11" type="ORF">GGTG_00813</name>
</gene>
<evidence type="ECO:0000256" key="3">
    <source>
        <dbReference type="ARBA" id="ARBA00022853"/>
    </source>
</evidence>
<dbReference type="RefSeq" id="XP_009216828.1">
    <property type="nucleotide sequence ID" value="XM_009218564.1"/>
</dbReference>
<dbReference type="GO" id="GO:0006338">
    <property type="term" value="P:chromatin remodeling"/>
    <property type="evidence" value="ECO:0007669"/>
    <property type="project" value="InterPro"/>
</dbReference>
<evidence type="ECO:0000256" key="4">
    <source>
        <dbReference type="ARBA" id="ARBA00023015"/>
    </source>
</evidence>
<feature type="compositionally biased region" description="Basic residues" evidence="9">
    <location>
        <begin position="244"/>
        <end position="253"/>
    </location>
</feature>
<dbReference type="AlphaFoldDB" id="J3NHS6"/>
<evidence type="ECO:0000256" key="2">
    <source>
        <dbReference type="ARBA" id="ARBA00022737"/>
    </source>
</evidence>
<proteinExistence type="predicted"/>
<accession>J3NHS6</accession>
<dbReference type="eggNOG" id="KOG1827">
    <property type="taxonomic scope" value="Eukaryota"/>
</dbReference>
<feature type="region of interest" description="Disordered" evidence="9">
    <location>
        <begin position="172"/>
        <end position="261"/>
    </location>
</feature>
<dbReference type="InterPro" id="IPR054551">
    <property type="entry name" value="RSC4_Ig-like"/>
</dbReference>